<dbReference type="AlphaFoldDB" id="G9NWC5"/>
<gene>
    <name evidence="1" type="ORF">TRIATDRAFT_128032</name>
</gene>
<dbReference type="KEGG" id="tatv:25774973"/>
<dbReference type="OMA" id="HANFEGR"/>
<dbReference type="eggNOG" id="ENOG502T3JC">
    <property type="taxonomic scope" value="Eukaryota"/>
</dbReference>
<dbReference type="EMBL" id="ABDG02000024">
    <property type="protein sequence ID" value="EHK45285.1"/>
    <property type="molecule type" value="Genomic_DNA"/>
</dbReference>
<dbReference type="Proteomes" id="UP000005426">
    <property type="component" value="Unassembled WGS sequence"/>
</dbReference>
<comment type="caution">
    <text evidence="1">The sequence shown here is derived from an EMBL/GenBank/DDBJ whole genome shotgun (WGS) entry which is preliminary data.</text>
</comment>
<accession>G9NWC5</accession>
<evidence type="ECO:0000313" key="1">
    <source>
        <dbReference type="EMBL" id="EHK45285.1"/>
    </source>
</evidence>
<sequence length="121" mass="13144">MHFNQILPYIVVSATAAVAELIPVGPIATVYAHANFEGRHFSVGTVGQCVQLPNDIVGHVGSVRLQQFPQPFYVACALYSNDYCQDPAASVIYYATALFNNSQLPDTRARSIACKLNQNSP</sequence>
<protein>
    <submittedName>
        <fullName evidence="1">Uncharacterized protein</fullName>
    </submittedName>
</protein>
<reference evidence="1 2" key="1">
    <citation type="journal article" date="2011" name="Genome Biol.">
        <title>Comparative genome sequence analysis underscores mycoparasitism as the ancestral life style of Trichoderma.</title>
        <authorList>
            <person name="Kubicek C.P."/>
            <person name="Herrera-Estrella A."/>
            <person name="Seidl-Seiboth V."/>
            <person name="Martinez D.A."/>
            <person name="Druzhinina I.S."/>
            <person name="Thon M."/>
            <person name="Zeilinger S."/>
            <person name="Casas-Flores S."/>
            <person name="Horwitz B.A."/>
            <person name="Mukherjee P.K."/>
            <person name="Mukherjee M."/>
            <person name="Kredics L."/>
            <person name="Alcaraz L.D."/>
            <person name="Aerts A."/>
            <person name="Antal Z."/>
            <person name="Atanasova L."/>
            <person name="Cervantes-Badillo M.G."/>
            <person name="Challacombe J."/>
            <person name="Chertkov O."/>
            <person name="McCluskey K."/>
            <person name="Coulpier F."/>
            <person name="Deshpande N."/>
            <person name="von Doehren H."/>
            <person name="Ebbole D.J."/>
            <person name="Esquivel-Naranjo E.U."/>
            <person name="Fekete E."/>
            <person name="Flipphi M."/>
            <person name="Glaser F."/>
            <person name="Gomez-Rodriguez E.Y."/>
            <person name="Gruber S."/>
            <person name="Han C."/>
            <person name="Henrissat B."/>
            <person name="Hermosa R."/>
            <person name="Hernandez-Onate M."/>
            <person name="Karaffa L."/>
            <person name="Kosti I."/>
            <person name="Le Crom S."/>
            <person name="Lindquist E."/>
            <person name="Lucas S."/>
            <person name="Luebeck M."/>
            <person name="Luebeck P.S."/>
            <person name="Margeot A."/>
            <person name="Metz B."/>
            <person name="Misra M."/>
            <person name="Nevalainen H."/>
            <person name="Omann M."/>
            <person name="Packer N."/>
            <person name="Perrone G."/>
            <person name="Uresti-Rivera E.E."/>
            <person name="Salamov A."/>
            <person name="Schmoll M."/>
            <person name="Seiboth B."/>
            <person name="Shapiro H."/>
            <person name="Sukno S."/>
            <person name="Tamayo-Ramos J.A."/>
            <person name="Tisch D."/>
            <person name="Wiest A."/>
            <person name="Wilkinson H.H."/>
            <person name="Zhang M."/>
            <person name="Coutinho P.M."/>
            <person name="Kenerley C.M."/>
            <person name="Monte E."/>
            <person name="Baker S.E."/>
            <person name="Grigoriev I.V."/>
        </authorList>
    </citation>
    <scope>NUCLEOTIDE SEQUENCE [LARGE SCALE GENOMIC DNA]</scope>
    <source>
        <strain evidence="2">ATCC 20476 / IMI 206040</strain>
    </source>
</reference>
<organism evidence="1 2">
    <name type="scientific">Hypocrea atroviridis (strain ATCC 20476 / IMI 206040)</name>
    <name type="common">Trichoderma atroviride</name>
    <dbReference type="NCBI Taxonomy" id="452589"/>
    <lineage>
        <taxon>Eukaryota</taxon>
        <taxon>Fungi</taxon>
        <taxon>Dikarya</taxon>
        <taxon>Ascomycota</taxon>
        <taxon>Pezizomycotina</taxon>
        <taxon>Sordariomycetes</taxon>
        <taxon>Hypocreomycetidae</taxon>
        <taxon>Hypocreales</taxon>
        <taxon>Hypocreaceae</taxon>
        <taxon>Trichoderma</taxon>
    </lineage>
</organism>
<proteinExistence type="predicted"/>
<dbReference type="OrthoDB" id="4886321at2759"/>
<name>G9NWC5_HYPAI</name>
<keyword evidence="2" id="KW-1185">Reference proteome</keyword>
<dbReference type="GeneID" id="25774973"/>
<evidence type="ECO:0000313" key="2">
    <source>
        <dbReference type="Proteomes" id="UP000005426"/>
    </source>
</evidence>
<dbReference type="HOGENOM" id="CLU_2038389_0_0_1"/>